<evidence type="ECO:0000313" key="2">
    <source>
        <dbReference type="Proteomes" id="UP000887574"/>
    </source>
</evidence>
<sequence length="111" mass="12597">MKLKNELSKRGRKPPLTQEMQDAKKQATDEVKLPVDQNGNPINIANYMDEKYEQPAAGDSDVNCLNRLFDCNKPEMLATCAGTCSREINNQNTDKTVILWLICATMQYMQI</sequence>
<feature type="region of interest" description="Disordered" evidence="1">
    <location>
        <begin position="1"/>
        <end position="28"/>
    </location>
</feature>
<protein>
    <submittedName>
        <fullName evidence="3">Uncharacterized protein</fullName>
    </submittedName>
</protein>
<proteinExistence type="predicted"/>
<evidence type="ECO:0000313" key="3">
    <source>
        <dbReference type="WBParaSite" id="jg18513"/>
    </source>
</evidence>
<organism evidence="2 3">
    <name type="scientific">Ditylenchus dipsaci</name>
    <dbReference type="NCBI Taxonomy" id="166011"/>
    <lineage>
        <taxon>Eukaryota</taxon>
        <taxon>Metazoa</taxon>
        <taxon>Ecdysozoa</taxon>
        <taxon>Nematoda</taxon>
        <taxon>Chromadorea</taxon>
        <taxon>Rhabditida</taxon>
        <taxon>Tylenchina</taxon>
        <taxon>Tylenchomorpha</taxon>
        <taxon>Sphaerularioidea</taxon>
        <taxon>Anguinidae</taxon>
        <taxon>Anguininae</taxon>
        <taxon>Ditylenchus</taxon>
    </lineage>
</organism>
<evidence type="ECO:0000256" key="1">
    <source>
        <dbReference type="SAM" id="MobiDB-lite"/>
    </source>
</evidence>
<accession>A0A915DDN4</accession>
<dbReference type="AlphaFoldDB" id="A0A915DDN4"/>
<name>A0A915DDN4_9BILA</name>
<keyword evidence="2" id="KW-1185">Reference proteome</keyword>
<dbReference type="Proteomes" id="UP000887574">
    <property type="component" value="Unplaced"/>
</dbReference>
<reference evidence="3" key="1">
    <citation type="submission" date="2022-11" db="UniProtKB">
        <authorList>
            <consortium name="WormBaseParasite"/>
        </authorList>
    </citation>
    <scope>IDENTIFICATION</scope>
</reference>
<dbReference type="WBParaSite" id="jg18513">
    <property type="protein sequence ID" value="jg18513"/>
    <property type="gene ID" value="jg18513"/>
</dbReference>